<dbReference type="OrthoDB" id="6434586at2759"/>
<gene>
    <name evidence="1" type="primary">EVAR_79435_1</name>
    <name evidence="1" type="ORF">TNIN_244051</name>
</gene>
<proteinExistence type="predicted"/>
<keyword evidence="2" id="KW-1185">Reference proteome</keyword>
<dbReference type="AlphaFoldDB" id="A0A8X7BRU5"/>
<accession>A0A8X7BRU5</accession>
<reference evidence="1" key="1">
    <citation type="submission" date="2020-08" db="EMBL/GenBank/DDBJ databases">
        <title>Multicomponent nature underlies the extraordinary mechanical properties of spider dragline silk.</title>
        <authorList>
            <person name="Kono N."/>
            <person name="Nakamura H."/>
            <person name="Mori M."/>
            <person name="Yoshida Y."/>
            <person name="Ohtoshi R."/>
            <person name="Malay A.D."/>
            <person name="Moran D.A.P."/>
            <person name="Tomita M."/>
            <person name="Numata K."/>
            <person name="Arakawa K."/>
        </authorList>
    </citation>
    <scope>NUCLEOTIDE SEQUENCE</scope>
</reference>
<sequence>MFGYSKTRWLALMPALEMVLKMDQQLKIYFLNIEKCPLLLKNLFKDPTSKLWFYFLHAQSVSFYQAVLQLEGQTVSAIEAAKVINQLKDNLTQKQTNQYLPFMVHQLMLKLKDSGTDID</sequence>
<evidence type="ECO:0000313" key="1">
    <source>
        <dbReference type="EMBL" id="GFY41430.1"/>
    </source>
</evidence>
<dbReference type="Proteomes" id="UP000886998">
    <property type="component" value="Unassembled WGS sequence"/>
</dbReference>
<name>A0A8X7BRU5_9ARAC</name>
<dbReference type="EMBL" id="BMAV01002493">
    <property type="protein sequence ID" value="GFY41430.1"/>
    <property type="molecule type" value="Genomic_DNA"/>
</dbReference>
<comment type="caution">
    <text evidence="1">The sequence shown here is derived from an EMBL/GenBank/DDBJ whole genome shotgun (WGS) entry which is preliminary data.</text>
</comment>
<evidence type="ECO:0000313" key="2">
    <source>
        <dbReference type="Proteomes" id="UP000886998"/>
    </source>
</evidence>
<organism evidence="1 2">
    <name type="scientific">Trichonephila inaurata madagascariensis</name>
    <dbReference type="NCBI Taxonomy" id="2747483"/>
    <lineage>
        <taxon>Eukaryota</taxon>
        <taxon>Metazoa</taxon>
        <taxon>Ecdysozoa</taxon>
        <taxon>Arthropoda</taxon>
        <taxon>Chelicerata</taxon>
        <taxon>Arachnida</taxon>
        <taxon>Araneae</taxon>
        <taxon>Araneomorphae</taxon>
        <taxon>Entelegynae</taxon>
        <taxon>Araneoidea</taxon>
        <taxon>Nephilidae</taxon>
        <taxon>Trichonephila</taxon>
        <taxon>Trichonephila inaurata</taxon>
    </lineage>
</organism>
<protein>
    <submittedName>
        <fullName evidence="1">Uncharacterized protein</fullName>
    </submittedName>
</protein>